<dbReference type="RefSeq" id="WP_319156371.1">
    <property type="nucleotide sequence ID" value="NZ_CP138359.1"/>
</dbReference>
<organism evidence="7 8">
    <name type="scientific">Sanguibacter biliveldensis</name>
    <dbReference type="NCBI Taxonomy" id="3030830"/>
    <lineage>
        <taxon>Bacteria</taxon>
        <taxon>Bacillati</taxon>
        <taxon>Actinomycetota</taxon>
        <taxon>Actinomycetes</taxon>
        <taxon>Micrococcales</taxon>
        <taxon>Sanguibacteraceae</taxon>
        <taxon>Sanguibacter</taxon>
    </lineage>
</organism>
<protein>
    <submittedName>
        <fullName evidence="7">Transglycosylase family protein</fullName>
    </submittedName>
</protein>
<dbReference type="AlphaFoldDB" id="A0AAF1BXE8"/>
<keyword evidence="5" id="KW-0472">Membrane</keyword>
<feature type="region of interest" description="Disordered" evidence="4">
    <location>
        <begin position="232"/>
        <end position="296"/>
    </location>
</feature>
<gene>
    <name evidence="7" type="ORF">SANBI_002970</name>
</gene>
<dbReference type="GO" id="GO:0016787">
    <property type="term" value="F:hydrolase activity"/>
    <property type="evidence" value="ECO:0007669"/>
    <property type="project" value="UniProtKB-KW"/>
</dbReference>
<feature type="compositionally biased region" description="Low complexity" evidence="4">
    <location>
        <begin position="400"/>
        <end position="419"/>
    </location>
</feature>
<name>A0AAF1BXE8_9MICO</name>
<evidence type="ECO:0000256" key="3">
    <source>
        <dbReference type="ARBA" id="ARBA00022801"/>
    </source>
</evidence>
<comment type="similarity">
    <text evidence="1">Belongs to the transglycosylase family. Rpf subfamily.</text>
</comment>
<sequence>MKNLLHVFSGRAHQRGPAKPGESTDLAGAGLSETTPLSEGAAPSTARRSRRTLPLVVGGVAVAVLATGTAVYANAHKTVMLDIDGQVQEVSTFSGSVEGVLAENDVTVGPDDLVAPAAASSLTDGADVVVRYSREITLQTNGNATTIKTTAVDADELLSAYADRGADVSLVASRSQGDGRTDLGLRLSLEGPVQVQVDGTTTQVEDGTAGVDTILEDQGVELGELDRLSVEQRPTPEALEAQEQAAARAATAEPAADAAVDATASEAAPAEGTATTEPEDAATTAPANPDVITDPRADDTQVTIVIQRVAVADEVVETAVPFETVTEEDPTRYKDLDVVTKVEGVDGVQTTVNSVTTVDGVEESRELVSDELTTAPVTKVLVQGTKERPKVVAPKPTVRSTPAPSTSGSTPEAAPAPAAPVVTGDVWGQLAQCESGGNPSVVSSNGLYHGLYQFSVGTWQSLGGTGLPSQASPEEQTRLAQALQARSGWGQWPHCSSKLGLR</sequence>
<keyword evidence="5" id="KW-0812">Transmembrane</keyword>
<feature type="domain" description="G5" evidence="6">
    <location>
        <begin position="306"/>
        <end position="387"/>
    </location>
</feature>
<keyword evidence="2" id="KW-0732">Signal</keyword>
<dbReference type="SUPFAM" id="SSF53955">
    <property type="entry name" value="Lysozyme-like"/>
    <property type="match status" value="1"/>
</dbReference>
<dbReference type="Gene3D" id="2.20.230.10">
    <property type="entry name" value="Resuscitation-promoting factor rpfb"/>
    <property type="match status" value="1"/>
</dbReference>
<feature type="region of interest" description="Disordered" evidence="4">
    <location>
        <begin position="391"/>
        <end position="419"/>
    </location>
</feature>
<keyword evidence="8" id="KW-1185">Reference proteome</keyword>
<dbReference type="Proteomes" id="UP001304340">
    <property type="component" value="Chromosome"/>
</dbReference>
<dbReference type="EMBL" id="CP138359">
    <property type="protein sequence ID" value="WPF81661.1"/>
    <property type="molecule type" value="Genomic_DNA"/>
</dbReference>
<evidence type="ECO:0000256" key="5">
    <source>
        <dbReference type="SAM" id="Phobius"/>
    </source>
</evidence>
<feature type="compositionally biased region" description="Polar residues" evidence="4">
    <location>
        <begin position="465"/>
        <end position="474"/>
    </location>
</feature>
<dbReference type="KEGG" id="sbil:SANBI_002970"/>
<keyword evidence="3" id="KW-0378">Hydrolase</keyword>
<dbReference type="Pfam" id="PF07501">
    <property type="entry name" value="G5"/>
    <property type="match status" value="1"/>
</dbReference>
<dbReference type="Gene3D" id="1.10.530.10">
    <property type="match status" value="1"/>
</dbReference>
<dbReference type="InterPro" id="IPR010618">
    <property type="entry name" value="RPF"/>
</dbReference>
<proteinExistence type="inferred from homology"/>
<evidence type="ECO:0000313" key="8">
    <source>
        <dbReference type="Proteomes" id="UP001304340"/>
    </source>
</evidence>
<dbReference type="Pfam" id="PF06737">
    <property type="entry name" value="Transglycosylas"/>
    <property type="match status" value="1"/>
</dbReference>
<keyword evidence="5" id="KW-1133">Transmembrane helix</keyword>
<accession>A0AAF1BXE8</accession>
<evidence type="ECO:0000259" key="6">
    <source>
        <dbReference type="PROSITE" id="PS51109"/>
    </source>
</evidence>
<reference evidence="8" key="1">
    <citation type="submission" date="2023-11" db="EMBL/GenBank/DDBJ databases">
        <authorList>
            <person name="Helweg L.P."/>
            <person name="Kiel A."/>
            <person name="Hitz F."/>
            <person name="Ruckert-Reed C."/>
            <person name="Busche T."/>
            <person name="Kaltschmidt B."/>
            <person name="Kaltschmidt C."/>
        </authorList>
    </citation>
    <scope>NUCLEOTIDE SEQUENCE [LARGE SCALE GENOMIC DNA]</scope>
    <source>
        <strain evidence="8">4.1</strain>
    </source>
</reference>
<dbReference type="InterPro" id="IPR023346">
    <property type="entry name" value="Lysozyme-like_dom_sf"/>
</dbReference>
<feature type="region of interest" description="Disordered" evidence="4">
    <location>
        <begin position="9"/>
        <end position="48"/>
    </location>
</feature>
<evidence type="ECO:0000313" key="7">
    <source>
        <dbReference type="EMBL" id="WPF81661.1"/>
    </source>
</evidence>
<feature type="region of interest" description="Disordered" evidence="4">
    <location>
        <begin position="465"/>
        <end position="484"/>
    </location>
</feature>
<dbReference type="Pfam" id="PF03990">
    <property type="entry name" value="DUF348"/>
    <property type="match status" value="2"/>
</dbReference>
<dbReference type="InterPro" id="IPR007137">
    <property type="entry name" value="DUF348"/>
</dbReference>
<feature type="transmembrane region" description="Helical" evidence="5">
    <location>
        <begin position="53"/>
        <end position="73"/>
    </location>
</feature>
<evidence type="ECO:0000256" key="4">
    <source>
        <dbReference type="SAM" id="MobiDB-lite"/>
    </source>
</evidence>
<dbReference type="InterPro" id="IPR011098">
    <property type="entry name" value="G5_dom"/>
</dbReference>
<dbReference type="SMART" id="SM01208">
    <property type="entry name" value="G5"/>
    <property type="match status" value="1"/>
</dbReference>
<dbReference type="CDD" id="cd13925">
    <property type="entry name" value="RPF"/>
    <property type="match status" value="1"/>
</dbReference>
<evidence type="ECO:0000256" key="1">
    <source>
        <dbReference type="ARBA" id="ARBA00010830"/>
    </source>
</evidence>
<feature type="compositionally biased region" description="Low complexity" evidence="4">
    <location>
        <begin position="235"/>
        <end position="287"/>
    </location>
</feature>
<evidence type="ECO:0000256" key="2">
    <source>
        <dbReference type="ARBA" id="ARBA00022729"/>
    </source>
</evidence>
<dbReference type="PROSITE" id="PS51109">
    <property type="entry name" value="G5"/>
    <property type="match status" value="1"/>
</dbReference>